<feature type="non-terminal residue" evidence="1">
    <location>
        <position position="1"/>
    </location>
</feature>
<sequence length="52" mass="5848">TSRSMRMNKEEEDKGEKSLKVKCLLNCSGFLLIAQSLSPEIACQLLRVLHKA</sequence>
<proteinExistence type="predicted"/>
<organism evidence="1">
    <name type="scientific">Arion vulgaris</name>
    <dbReference type="NCBI Taxonomy" id="1028688"/>
    <lineage>
        <taxon>Eukaryota</taxon>
        <taxon>Metazoa</taxon>
        <taxon>Spiralia</taxon>
        <taxon>Lophotrochozoa</taxon>
        <taxon>Mollusca</taxon>
        <taxon>Gastropoda</taxon>
        <taxon>Heterobranchia</taxon>
        <taxon>Euthyneura</taxon>
        <taxon>Panpulmonata</taxon>
        <taxon>Eupulmonata</taxon>
        <taxon>Stylommatophora</taxon>
        <taxon>Helicina</taxon>
        <taxon>Arionoidea</taxon>
        <taxon>Arionidae</taxon>
        <taxon>Arion</taxon>
    </lineage>
</organism>
<protein>
    <submittedName>
        <fullName evidence="1">Uncharacterized protein</fullName>
    </submittedName>
</protein>
<accession>A0A0B6Z675</accession>
<name>A0A0B6Z675_9EUPU</name>
<gene>
    <name evidence="1" type="primary">ORF50377</name>
</gene>
<reference evidence="1" key="1">
    <citation type="submission" date="2014-12" db="EMBL/GenBank/DDBJ databases">
        <title>Insight into the proteome of Arion vulgaris.</title>
        <authorList>
            <person name="Aradska J."/>
            <person name="Bulat T."/>
            <person name="Smidak R."/>
            <person name="Sarate P."/>
            <person name="Gangsoo J."/>
            <person name="Sialana F."/>
            <person name="Bilban M."/>
            <person name="Lubec G."/>
        </authorList>
    </citation>
    <scope>NUCLEOTIDE SEQUENCE</scope>
    <source>
        <tissue evidence="1">Skin</tissue>
    </source>
</reference>
<dbReference type="AlphaFoldDB" id="A0A0B6Z675"/>
<evidence type="ECO:0000313" key="1">
    <source>
        <dbReference type="EMBL" id="CEK64013.1"/>
    </source>
</evidence>
<dbReference type="EMBL" id="HACG01017148">
    <property type="protein sequence ID" value="CEK64013.1"/>
    <property type="molecule type" value="Transcribed_RNA"/>
</dbReference>